<keyword evidence="2 4" id="KW-0863">Zinc-finger</keyword>
<gene>
    <name evidence="6" type="primary">AVEN_134942_1</name>
    <name evidence="6" type="ORF">NPIL_561491</name>
</gene>
<proteinExistence type="predicted"/>
<dbReference type="Proteomes" id="UP000887013">
    <property type="component" value="Unassembled WGS sequence"/>
</dbReference>
<protein>
    <submittedName>
        <fullName evidence="6">RING-type domain-containing protein</fullName>
    </submittedName>
</protein>
<evidence type="ECO:0000256" key="4">
    <source>
        <dbReference type="PROSITE-ProRule" id="PRU00175"/>
    </source>
</evidence>
<organism evidence="6 7">
    <name type="scientific">Nephila pilipes</name>
    <name type="common">Giant wood spider</name>
    <name type="synonym">Nephila maculata</name>
    <dbReference type="NCBI Taxonomy" id="299642"/>
    <lineage>
        <taxon>Eukaryota</taxon>
        <taxon>Metazoa</taxon>
        <taxon>Ecdysozoa</taxon>
        <taxon>Arthropoda</taxon>
        <taxon>Chelicerata</taxon>
        <taxon>Arachnida</taxon>
        <taxon>Araneae</taxon>
        <taxon>Araneomorphae</taxon>
        <taxon>Entelegynae</taxon>
        <taxon>Araneoidea</taxon>
        <taxon>Nephilidae</taxon>
        <taxon>Nephila</taxon>
    </lineage>
</organism>
<dbReference type="InterPro" id="IPR017907">
    <property type="entry name" value="Znf_RING_CS"/>
</dbReference>
<reference evidence="6" key="1">
    <citation type="submission" date="2020-08" db="EMBL/GenBank/DDBJ databases">
        <title>Multicomponent nature underlies the extraordinary mechanical properties of spider dragline silk.</title>
        <authorList>
            <person name="Kono N."/>
            <person name="Nakamura H."/>
            <person name="Mori M."/>
            <person name="Yoshida Y."/>
            <person name="Ohtoshi R."/>
            <person name="Malay A.D."/>
            <person name="Moran D.A.P."/>
            <person name="Tomita M."/>
            <person name="Numata K."/>
            <person name="Arakawa K."/>
        </authorList>
    </citation>
    <scope>NUCLEOTIDE SEQUENCE</scope>
</reference>
<evidence type="ECO:0000256" key="2">
    <source>
        <dbReference type="ARBA" id="ARBA00022771"/>
    </source>
</evidence>
<name>A0A8X6QVW9_NEPPI</name>
<comment type="caution">
    <text evidence="6">The sequence shown here is derived from an EMBL/GenBank/DDBJ whole genome shotgun (WGS) entry which is preliminary data.</text>
</comment>
<evidence type="ECO:0000259" key="5">
    <source>
        <dbReference type="PROSITE" id="PS50089"/>
    </source>
</evidence>
<dbReference type="GO" id="GO:0008270">
    <property type="term" value="F:zinc ion binding"/>
    <property type="evidence" value="ECO:0007669"/>
    <property type="project" value="UniProtKB-KW"/>
</dbReference>
<evidence type="ECO:0000256" key="1">
    <source>
        <dbReference type="ARBA" id="ARBA00022723"/>
    </source>
</evidence>
<keyword evidence="7" id="KW-1185">Reference proteome</keyword>
<dbReference type="InterPro" id="IPR001841">
    <property type="entry name" value="Znf_RING"/>
</dbReference>
<dbReference type="EMBL" id="BMAW01131409">
    <property type="protein sequence ID" value="GFU39354.1"/>
    <property type="molecule type" value="Genomic_DNA"/>
</dbReference>
<dbReference type="AlphaFoldDB" id="A0A8X6QVW9"/>
<evidence type="ECO:0000313" key="6">
    <source>
        <dbReference type="EMBL" id="GFU39354.1"/>
    </source>
</evidence>
<keyword evidence="3" id="KW-0862">Zinc</keyword>
<accession>A0A8X6QVW9</accession>
<keyword evidence="1" id="KW-0479">Metal-binding</keyword>
<dbReference type="PROSITE" id="PS00518">
    <property type="entry name" value="ZF_RING_1"/>
    <property type="match status" value="1"/>
</dbReference>
<sequence>MYHEPEKSKKCEANNFISLGLNGITQKRRRKKRRRHGTFKASNFNVMQNQNFSLATSVLEVPITSRHDNRNFTITIPNLSALSSASFSTVASTFPTRSVSFAAAASNNCPAITPSNTLLPVNPSIPRMDEFSRNSVSNCDLAEKNEEVKYLYTVQATGEKLVELVDLSEDSQVHTCNSDSQRILRSGKCIYDPGKYLTSNASKSFSRGNFQMLSQQSTISSISEKDIKYPTFNKGVKRKISSEELFCNSCEDDYELINSRGEKLFKSKCGHLFCTPCLKKLNPYECTECESFDLYVIAGTSSKKGPEKVQAPSFQTTLPEVLYQK</sequence>
<feature type="domain" description="RING-type" evidence="5">
    <location>
        <begin position="247"/>
        <end position="290"/>
    </location>
</feature>
<dbReference type="OrthoDB" id="6105938at2759"/>
<dbReference type="PROSITE" id="PS50089">
    <property type="entry name" value="ZF_RING_2"/>
    <property type="match status" value="1"/>
</dbReference>
<evidence type="ECO:0000313" key="7">
    <source>
        <dbReference type="Proteomes" id="UP000887013"/>
    </source>
</evidence>
<evidence type="ECO:0000256" key="3">
    <source>
        <dbReference type="ARBA" id="ARBA00022833"/>
    </source>
</evidence>
<dbReference type="Pfam" id="PF14634">
    <property type="entry name" value="zf-RING_5"/>
    <property type="match status" value="1"/>
</dbReference>
<dbReference type="SUPFAM" id="SSF57850">
    <property type="entry name" value="RING/U-box"/>
    <property type="match status" value="1"/>
</dbReference>